<keyword evidence="3" id="KW-1185">Reference proteome</keyword>
<feature type="region of interest" description="Disordered" evidence="1">
    <location>
        <begin position="104"/>
        <end position="154"/>
    </location>
</feature>
<sequence>MVGDTIPHVRELSVVRDQAAVALYQCSAKNDRISRKRRTQRSDIRIGELALLRNRHPGNKFRLSFEIEPWKVSEVKGTMVTARNDNETITRNILLLKLFRQPDTEPEKVKDVQPTDQVDPDDDSVGDPQSKAGKSVSCSPGELAEHHPIYKKQV</sequence>
<accession>A0AAV7RRZ8</accession>
<comment type="caution">
    <text evidence="2">The sequence shown here is derived from an EMBL/GenBank/DDBJ whole genome shotgun (WGS) entry which is preliminary data.</text>
</comment>
<feature type="compositionally biased region" description="Basic and acidic residues" evidence="1">
    <location>
        <begin position="104"/>
        <end position="113"/>
    </location>
</feature>
<evidence type="ECO:0000313" key="2">
    <source>
        <dbReference type="EMBL" id="KAJ1155296.1"/>
    </source>
</evidence>
<evidence type="ECO:0000256" key="1">
    <source>
        <dbReference type="SAM" id="MobiDB-lite"/>
    </source>
</evidence>
<proteinExistence type="predicted"/>
<dbReference type="Proteomes" id="UP001066276">
    <property type="component" value="Chromosome 5"/>
</dbReference>
<gene>
    <name evidence="2" type="ORF">NDU88_008027</name>
</gene>
<name>A0AAV7RRZ8_PLEWA</name>
<dbReference type="AlphaFoldDB" id="A0AAV7RRZ8"/>
<dbReference type="EMBL" id="JANPWB010000009">
    <property type="protein sequence ID" value="KAJ1155296.1"/>
    <property type="molecule type" value="Genomic_DNA"/>
</dbReference>
<protein>
    <submittedName>
        <fullName evidence="2">Uncharacterized protein</fullName>
    </submittedName>
</protein>
<evidence type="ECO:0000313" key="3">
    <source>
        <dbReference type="Proteomes" id="UP001066276"/>
    </source>
</evidence>
<reference evidence="2" key="1">
    <citation type="journal article" date="2022" name="bioRxiv">
        <title>Sequencing and chromosome-scale assembly of the giantPleurodeles waltlgenome.</title>
        <authorList>
            <person name="Brown T."/>
            <person name="Elewa A."/>
            <person name="Iarovenko S."/>
            <person name="Subramanian E."/>
            <person name="Araus A.J."/>
            <person name="Petzold A."/>
            <person name="Susuki M."/>
            <person name="Suzuki K.-i.T."/>
            <person name="Hayashi T."/>
            <person name="Toyoda A."/>
            <person name="Oliveira C."/>
            <person name="Osipova E."/>
            <person name="Leigh N.D."/>
            <person name="Simon A."/>
            <person name="Yun M.H."/>
        </authorList>
    </citation>
    <scope>NUCLEOTIDE SEQUENCE</scope>
    <source>
        <strain evidence="2">20211129_DDA</strain>
        <tissue evidence="2">Liver</tissue>
    </source>
</reference>
<organism evidence="2 3">
    <name type="scientific">Pleurodeles waltl</name>
    <name type="common">Iberian ribbed newt</name>
    <dbReference type="NCBI Taxonomy" id="8319"/>
    <lineage>
        <taxon>Eukaryota</taxon>
        <taxon>Metazoa</taxon>
        <taxon>Chordata</taxon>
        <taxon>Craniata</taxon>
        <taxon>Vertebrata</taxon>
        <taxon>Euteleostomi</taxon>
        <taxon>Amphibia</taxon>
        <taxon>Batrachia</taxon>
        <taxon>Caudata</taxon>
        <taxon>Salamandroidea</taxon>
        <taxon>Salamandridae</taxon>
        <taxon>Pleurodelinae</taxon>
        <taxon>Pleurodeles</taxon>
    </lineage>
</organism>